<dbReference type="NCBIfam" id="TIGR00018">
    <property type="entry name" value="panC"/>
    <property type="match status" value="1"/>
</dbReference>
<keyword evidence="3 8" id="KW-0436">Ligase</keyword>
<gene>
    <name evidence="8" type="primary">panC</name>
    <name evidence="9" type="ORF">EP073_07620</name>
</gene>
<keyword evidence="5 8" id="KW-0547">Nucleotide-binding</keyword>
<dbReference type="GO" id="GO:0015940">
    <property type="term" value="P:pantothenate biosynthetic process"/>
    <property type="evidence" value="ECO:0007669"/>
    <property type="project" value="UniProtKB-UniRule"/>
</dbReference>
<evidence type="ECO:0000256" key="2">
    <source>
        <dbReference type="ARBA" id="ARBA00009256"/>
    </source>
</evidence>
<comment type="similarity">
    <text evidence="2 8">Belongs to the pantothenate synthetase family.</text>
</comment>
<dbReference type="GO" id="GO:0004592">
    <property type="term" value="F:pantoate-beta-alanine ligase activity"/>
    <property type="evidence" value="ECO:0007669"/>
    <property type="project" value="UniProtKB-UniRule"/>
</dbReference>
<dbReference type="NCBIfam" id="TIGR00125">
    <property type="entry name" value="cyt_tran_rel"/>
    <property type="match status" value="1"/>
</dbReference>
<feature type="active site" description="Proton donor" evidence="8">
    <location>
        <position position="37"/>
    </location>
</feature>
<dbReference type="KEGG" id="gtl:EP073_07620"/>
<protein>
    <recommendedName>
        <fullName evidence="8">Pantothenate synthetase</fullName>
        <shortName evidence="8">PS</shortName>
        <ecNumber evidence="8">6.3.2.1</ecNumber>
    </recommendedName>
    <alternativeName>
        <fullName evidence="8">Pantoate--beta-alanine ligase</fullName>
    </alternativeName>
    <alternativeName>
        <fullName evidence="8">Pantoate-activating enzyme</fullName>
    </alternativeName>
</protein>
<feature type="binding site" evidence="8">
    <location>
        <position position="176"/>
    </location>
    <ligand>
        <name>ATP</name>
        <dbReference type="ChEBI" id="CHEBI:30616"/>
    </ligand>
</feature>
<feature type="binding site" evidence="8">
    <location>
        <begin position="184"/>
        <end position="187"/>
    </location>
    <ligand>
        <name>ATP</name>
        <dbReference type="ChEBI" id="CHEBI:30616"/>
    </ligand>
</feature>
<dbReference type="FunFam" id="3.40.50.620:FF:000013">
    <property type="entry name" value="Pantothenate synthetase"/>
    <property type="match status" value="1"/>
</dbReference>
<keyword evidence="6 8" id="KW-0067">ATP-binding</keyword>
<dbReference type="InterPro" id="IPR014729">
    <property type="entry name" value="Rossmann-like_a/b/a_fold"/>
</dbReference>
<organism evidence="9 10">
    <name type="scientific">Geovibrio thiophilus</name>
    <dbReference type="NCBI Taxonomy" id="139438"/>
    <lineage>
        <taxon>Bacteria</taxon>
        <taxon>Pseudomonadati</taxon>
        <taxon>Deferribacterota</taxon>
        <taxon>Deferribacteres</taxon>
        <taxon>Deferribacterales</taxon>
        <taxon>Geovibrionaceae</taxon>
        <taxon>Geovibrio</taxon>
    </lineage>
</organism>
<dbReference type="InterPro" id="IPR003721">
    <property type="entry name" value="Pantoate_ligase"/>
</dbReference>
<dbReference type="Gene3D" id="3.30.1300.10">
    <property type="entry name" value="Pantoate-beta-alanine ligase, C-terminal domain"/>
    <property type="match status" value="1"/>
</dbReference>
<dbReference type="AlphaFoldDB" id="A0A3R5X2Y0"/>
<dbReference type="FunFam" id="3.30.1300.10:FF:000001">
    <property type="entry name" value="Pantothenate synthetase"/>
    <property type="match status" value="1"/>
</dbReference>
<dbReference type="Pfam" id="PF02569">
    <property type="entry name" value="Pantoate_ligase"/>
    <property type="match status" value="1"/>
</dbReference>
<evidence type="ECO:0000313" key="10">
    <source>
        <dbReference type="Proteomes" id="UP000287502"/>
    </source>
</evidence>
<comment type="subunit">
    <text evidence="8">Homodimer.</text>
</comment>
<dbReference type="InterPro" id="IPR004821">
    <property type="entry name" value="Cyt_trans-like"/>
</dbReference>
<dbReference type="CDD" id="cd00560">
    <property type="entry name" value="PanC"/>
    <property type="match status" value="1"/>
</dbReference>
<comment type="catalytic activity">
    <reaction evidence="7 8">
        <text>(R)-pantoate + beta-alanine + ATP = (R)-pantothenate + AMP + diphosphate + H(+)</text>
        <dbReference type="Rhea" id="RHEA:10912"/>
        <dbReference type="ChEBI" id="CHEBI:15378"/>
        <dbReference type="ChEBI" id="CHEBI:15980"/>
        <dbReference type="ChEBI" id="CHEBI:29032"/>
        <dbReference type="ChEBI" id="CHEBI:30616"/>
        <dbReference type="ChEBI" id="CHEBI:33019"/>
        <dbReference type="ChEBI" id="CHEBI:57966"/>
        <dbReference type="ChEBI" id="CHEBI:456215"/>
        <dbReference type="EC" id="6.3.2.1"/>
    </reaction>
</comment>
<dbReference type="PANTHER" id="PTHR21299">
    <property type="entry name" value="CYTIDYLATE KINASE/PANTOATE-BETA-ALANINE LIGASE"/>
    <property type="match status" value="1"/>
</dbReference>
<name>A0A3R5X2Y0_9BACT</name>
<evidence type="ECO:0000256" key="7">
    <source>
        <dbReference type="ARBA" id="ARBA00048258"/>
    </source>
</evidence>
<dbReference type="Gene3D" id="3.40.50.620">
    <property type="entry name" value="HUPs"/>
    <property type="match status" value="1"/>
</dbReference>
<dbReference type="Proteomes" id="UP000287502">
    <property type="component" value="Chromosome"/>
</dbReference>
<feature type="binding site" evidence="8">
    <location>
        <position position="153"/>
    </location>
    <ligand>
        <name>(R)-pantoate</name>
        <dbReference type="ChEBI" id="CHEBI:15980"/>
    </ligand>
</feature>
<feature type="binding site" evidence="8">
    <location>
        <position position="61"/>
    </location>
    <ligand>
        <name>(R)-pantoate</name>
        <dbReference type="ChEBI" id="CHEBI:15980"/>
    </ligand>
</feature>
<sequence>MKIITKISESREEINIFRCVGKRIGFVPTMGYLHEGHLSLVKKCREENDIVVVSIFVNPTQFGAGEDFERYPKDMKNDTDMLQKAGVDFLFAPSAEEMYPTGSSTTISVSGVSDGLCGSSRPGHFDGVALVVTKLLNIIMPNKAYFGMKDYQQLQVIKRFVTDLNMNTKIIGMPIVREADGLAMSSRNVYLNSEERKSALCLSRSFALVHEAIEGGETEVSEVKHIVESFIKDHPHTRIDYAQFVDPETLKPVKDLSRDFLLALAVYVGKTRLIDNNLFKVM</sequence>
<evidence type="ECO:0000256" key="3">
    <source>
        <dbReference type="ARBA" id="ARBA00022598"/>
    </source>
</evidence>
<dbReference type="OrthoDB" id="9773087at2"/>
<feature type="binding site" evidence="8">
    <location>
        <begin position="30"/>
        <end position="37"/>
    </location>
    <ligand>
        <name>ATP</name>
        <dbReference type="ChEBI" id="CHEBI:30616"/>
    </ligand>
</feature>
<dbReference type="InterPro" id="IPR042176">
    <property type="entry name" value="Pantoate_ligase_C"/>
</dbReference>
<dbReference type="GO" id="GO:0005829">
    <property type="term" value="C:cytosol"/>
    <property type="evidence" value="ECO:0007669"/>
    <property type="project" value="TreeGrafter"/>
</dbReference>
<dbReference type="PANTHER" id="PTHR21299:SF1">
    <property type="entry name" value="PANTOATE--BETA-ALANINE LIGASE"/>
    <property type="match status" value="1"/>
</dbReference>
<dbReference type="UniPathway" id="UPA00028">
    <property type="reaction ID" value="UER00005"/>
</dbReference>
<dbReference type="RefSeq" id="WP_128466558.1">
    <property type="nucleotide sequence ID" value="NZ_CP035108.1"/>
</dbReference>
<dbReference type="GO" id="GO:0005524">
    <property type="term" value="F:ATP binding"/>
    <property type="evidence" value="ECO:0007669"/>
    <property type="project" value="UniProtKB-KW"/>
</dbReference>
<dbReference type="EMBL" id="CP035108">
    <property type="protein sequence ID" value="QAR33272.1"/>
    <property type="molecule type" value="Genomic_DNA"/>
</dbReference>
<evidence type="ECO:0000256" key="4">
    <source>
        <dbReference type="ARBA" id="ARBA00022655"/>
    </source>
</evidence>
<evidence type="ECO:0000313" key="9">
    <source>
        <dbReference type="EMBL" id="QAR33272.1"/>
    </source>
</evidence>
<keyword evidence="8" id="KW-0963">Cytoplasm</keyword>
<keyword evidence="10" id="KW-1185">Reference proteome</keyword>
<comment type="pathway">
    <text evidence="1 8">Cofactor biosynthesis; (R)-pantothenate biosynthesis; (R)-pantothenate from (R)-pantoate and beta-alanine: step 1/1.</text>
</comment>
<dbReference type="SUPFAM" id="SSF52374">
    <property type="entry name" value="Nucleotidylyl transferase"/>
    <property type="match status" value="1"/>
</dbReference>
<dbReference type="HAMAP" id="MF_00158">
    <property type="entry name" value="PanC"/>
    <property type="match status" value="1"/>
</dbReference>
<evidence type="ECO:0000256" key="5">
    <source>
        <dbReference type="ARBA" id="ARBA00022741"/>
    </source>
</evidence>
<evidence type="ECO:0000256" key="1">
    <source>
        <dbReference type="ARBA" id="ARBA00004990"/>
    </source>
</evidence>
<keyword evidence="4 8" id="KW-0566">Pantothenate biosynthesis</keyword>
<feature type="binding site" evidence="8">
    <location>
        <begin position="147"/>
        <end position="150"/>
    </location>
    <ligand>
        <name>ATP</name>
        <dbReference type="ChEBI" id="CHEBI:30616"/>
    </ligand>
</feature>
<proteinExistence type="inferred from homology"/>
<reference evidence="9 10" key="1">
    <citation type="submission" date="2019-01" db="EMBL/GenBank/DDBJ databases">
        <title>Geovibrio thiophilus DSM 11263, complete genome.</title>
        <authorList>
            <person name="Spring S."/>
            <person name="Bunk B."/>
            <person name="Sproer C."/>
        </authorList>
    </citation>
    <scope>NUCLEOTIDE SEQUENCE [LARGE SCALE GENOMIC DNA]</scope>
    <source>
        <strain evidence="9 10">DSM 11263</strain>
    </source>
</reference>
<comment type="subcellular location">
    <subcellularLocation>
        <location evidence="8">Cytoplasm</location>
    </subcellularLocation>
</comment>
<comment type="miscellaneous">
    <text evidence="8">The reaction proceeds by a bi uni uni bi ping pong mechanism.</text>
</comment>
<dbReference type="EC" id="6.3.2.1" evidence="8"/>
<accession>A0A3R5X2Y0</accession>
<evidence type="ECO:0000256" key="8">
    <source>
        <dbReference type="HAMAP-Rule" id="MF_00158"/>
    </source>
</evidence>
<evidence type="ECO:0000256" key="6">
    <source>
        <dbReference type="ARBA" id="ARBA00022840"/>
    </source>
</evidence>
<feature type="binding site" evidence="8">
    <location>
        <position position="61"/>
    </location>
    <ligand>
        <name>beta-alanine</name>
        <dbReference type="ChEBI" id="CHEBI:57966"/>
    </ligand>
</feature>
<comment type="function">
    <text evidence="8">Catalyzes the condensation of pantoate with beta-alanine in an ATP-dependent reaction via a pantoyl-adenylate intermediate.</text>
</comment>